<dbReference type="Pfam" id="PF00080">
    <property type="entry name" value="Sod_Cu"/>
    <property type="match status" value="1"/>
</dbReference>
<reference evidence="4 5" key="1">
    <citation type="submission" date="2017-03" db="EMBL/GenBank/DDBJ databases">
        <authorList>
            <person name="Afonso C.L."/>
            <person name="Miller P.J."/>
            <person name="Scott M.A."/>
            <person name="Spackman E."/>
            <person name="Goraichik I."/>
            <person name="Dimitrov K.M."/>
            <person name="Suarez D.L."/>
            <person name="Swayne D.E."/>
        </authorList>
    </citation>
    <scope>NUCLEOTIDE SEQUENCE [LARGE SCALE GENOMIC DNA]</scope>
    <source>
        <strain evidence="4">Genome sequencing of Nitrospira japonica strain NJ11</strain>
    </source>
</reference>
<dbReference type="Proteomes" id="UP000192042">
    <property type="component" value="Chromosome I"/>
</dbReference>
<organism evidence="4 5">
    <name type="scientific">Nitrospira japonica</name>
    <dbReference type="NCBI Taxonomy" id="1325564"/>
    <lineage>
        <taxon>Bacteria</taxon>
        <taxon>Pseudomonadati</taxon>
        <taxon>Nitrospirota</taxon>
        <taxon>Nitrospiria</taxon>
        <taxon>Nitrospirales</taxon>
        <taxon>Nitrospiraceae</taxon>
        <taxon>Nitrospira</taxon>
    </lineage>
</organism>
<evidence type="ECO:0000256" key="1">
    <source>
        <dbReference type="ARBA" id="ARBA00010457"/>
    </source>
</evidence>
<evidence type="ECO:0000256" key="2">
    <source>
        <dbReference type="SAM" id="MobiDB-lite"/>
    </source>
</evidence>
<gene>
    <name evidence="4" type="ORF">NSJP_1092</name>
</gene>
<dbReference type="EMBL" id="LT828648">
    <property type="protein sequence ID" value="SLM47264.1"/>
    <property type="molecule type" value="Genomic_DNA"/>
</dbReference>
<evidence type="ECO:0000259" key="3">
    <source>
        <dbReference type="Pfam" id="PF00080"/>
    </source>
</evidence>
<dbReference type="GO" id="GO:0005507">
    <property type="term" value="F:copper ion binding"/>
    <property type="evidence" value="ECO:0007669"/>
    <property type="project" value="InterPro"/>
</dbReference>
<feature type="region of interest" description="Disordered" evidence="2">
    <location>
        <begin position="1"/>
        <end position="28"/>
    </location>
</feature>
<protein>
    <submittedName>
        <fullName evidence="4">Superoxide dismutase copper/zinc binding protein</fullName>
    </submittedName>
</protein>
<evidence type="ECO:0000313" key="5">
    <source>
        <dbReference type="Proteomes" id="UP000192042"/>
    </source>
</evidence>
<proteinExistence type="inferred from homology"/>
<comment type="similarity">
    <text evidence="1">Belongs to the Cu-Zn superoxide dismutase family.</text>
</comment>
<keyword evidence="5" id="KW-1185">Reference proteome</keyword>
<dbReference type="InterPro" id="IPR024134">
    <property type="entry name" value="SOD_Cu/Zn_/chaperone"/>
</dbReference>
<name>A0A1W1I2P0_9BACT</name>
<feature type="compositionally biased region" description="Basic and acidic residues" evidence="2">
    <location>
        <begin position="1"/>
        <end position="10"/>
    </location>
</feature>
<evidence type="ECO:0000313" key="4">
    <source>
        <dbReference type="EMBL" id="SLM47264.1"/>
    </source>
</evidence>
<dbReference type="STRING" id="1325564.NSJP_1092"/>
<dbReference type="AlphaFoldDB" id="A0A1W1I2P0"/>
<feature type="domain" description="Superoxide dismutase copper/zinc binding" evidence="3">
    <location>
        <begin position="72"/>
        <end position="218"/>
    </location>
</feature>
<dbReference type="SUPFAM" id="SSF49329">
    <property type="entry name" value="Cu,Zn superoxide dismutase-like"/>
    <property type="match status" value="1"/>
</dbReference>
<dbReference type="KEGG" id="nja:NSJP_1092"/>
<dbReference type="Gene3D" id="2.60.40.200">
    <property type="entry name" value="Superoxide dismutase, copper/zinc binding domain"/>
    <property type="match status" value="1"/>
</dbReference>
<dbReference type="InterPro" id="IPR036423">
    <property type="entry name" value="SOD-like_Cu/Zn_dom_sf"/>
</dbReference>
<accession>A0A1W1I2P0</accession>
<dbReference type="PANTHER" id="PTHR10003">
    <property type="entry name" value="SUPEROXIDE DISMUTASE CU-ZN -RELATED"/>
    <property type="match status" value="1"/>
</dbReference>
<dbReference type="InterPro" id="IPR001424">
    <property type="entry name" value="SOD_Cu_Zn_dom"/>
</dbReference>
<dbReference type="GO" id="GO:0006801">
    <property type="term" value="P:superoxide metabolic process"/>
    <property type="evidence" value="ECO:0007669"/>
    <property type="project" value="InterPro"/>
</dbReference>
<sequence length="222" mass="23631">MRYERQKDPTSMDASQSPASVFESRKEDTMNVKTTGTAVAIGLLLGGCAHHHTGKLEQKLHAKAAIAGHGITGEAHLYQEYEGRIRIKLKLEGTADSALTPGRHALHIHETGACDPFTAAKGHYDGTVDPQVNPEASVAPGLGNHPYHLGDLPNIVIDDGRKGRLYTITSRVTLSPGLTTLLDADGSAIVIHGLEDKFLPDPPTKDAPGGPRIACGVITLER</sequence>